<dbReference type="Pfam" id="PF16902">
    <property type="entry name" value="FokI_D3"/>
    <property type="match status" value="1"/>
</dbReference>
<name>A0ABV1EPB7_9FIRM</name>
<dbReference type="PROSITE" id="PS52050">
    <property type="entry name" value="WYL"/>
    <property type="match status" value="1"/>
</dbReference>
<feature type="domain" description="WCX" evidence="3">
    <location>
        <begin position="250"/>
        <end position="324"/>
    </location>
</feature>
<comment type="caution">
    <text evidence="4">The sequence shown here is derived from an EMBL/GenBank/DDBJ whole genome shotgun (WGS) entry which is preliminary data.</text>
</comment>
<keyword evidence="5" id="KW-1185">Reference proteome</keyword>
<feature type="domain" description="FokI D3" evidence="2">
    <location>
        <begin position="13"/>
        <end position="65"/>
    </location>
</feature>
<dbReference type="RefSeq" id="WP_349139155.1">
    <property type="nucleotide sequence ID" value="NZ_JBBMFT010000001.1"/>
</dbReference>
<dbReference type="InterPro" id="IPR057727">
    <property type="entry name" value="WCX_dom"/>
</dbReference>
<feature type="domain" description="WYL" evidence="1">
    <location>
        <begin position="144"/>
        <end position="216"/>
    </location>
</feature>
<dbReference type="EMBL" id="JBBMFT010000001">
    <property type="protein sequence ID" value="MEQ2455466.1"/>
    <property type="molecule type" value="Genomic_DNA"/>
</dbReference>
<dbReference type="PANTHER" id="PTHR34580">
    <property type="match status" value="1"/>
</dbReference>
<evidence type="ECO:0000313" key="4">
    <source>
        <dbReference type="EMBL" id="MEQ2455466.1"/>
    </source>
</evidence>
<organism evidence="4 5">
    <name type="scientific">Flavonifractor hominis</name>
    <dbReference type="NCBI Taxonomy" id="3133178"/>
    <lineage>
        <taxon>Bacteria</taxon>
        <taxon>Bacillati</taxon>
        <taxon>Bacillota</taxon>
        <taxon>Clostridia</taxon>
        <taxon>Eubacteriales</taxon>
        <taxon>Oscillospiraceae</taxon>
        <taxon>Flavonifractor</taxon>
    </lineage>
</organism>
<gene>
    <name evidence="4" type="ORF">WMO45_02945</name>
</gene>
<evidence type="ECO:0000259" key="2">
    <source>
        <dbReference type="Pfam" id="PF16902"/>
    </source>
</evidence>
<dbReference type="InterPro" id="IPR036390">
    <property type="entry name" value="WH_DNA-bd_sf"/>
</dbReference>
<reference evidence="4 5" key="1">
    <citation type="submission" date="2024-03" db="EMBL/GenBank/DDBJ databases">
        <title>Human intestinal bacterial collection.</title>
        <authorList>
            <person name="Pauvert C."/>
            <person name="Hitch T.C.A."/>
            <person name="Clavel T."/>
        </authorList>
    </citation>
    <scope>NUCLEOTIDE SEQUENCE [LARGE SCALE GENOMIC DNA]</scope>
    <source>
        <strain evidence="4 5">CLA-AP-H34</strain>
    </source>
</reference>
<dbReference type="InterPro" id="IPR031655">
    <property type="entry name" value="FokI_D3"/>
</dbReference>
<sequence>MARAPYQKLKILYIMEYLLHNSDEAHPVTVAQLIQELDRHGISAERKSIYDDLEALRNFGMDILQAGSGRNSGWYAARREFELPELKLLVDSVQSSKFITQKKTVSLIKKIEALASIYEAQQLNRQVYVKNRVKTMNESIYYNVDEIHRGIGENRKIRFHYFEYTMEKKRQFRRGGEWYVISPYALTWDDENYYLVGFDTQAGIIKHFRVDKMADIGVTQQPRDGQEAYAALDMGLYARRVFGMFTGEMVSVRMRFDRELVGAVLDRLGQDVSLVPEDTEHFTVQTEVVVSPQFFAWLCGFGEKARVLGPEPVVQAMKEHIHAISSLYD</sequence>
<proteinExistence type="predicted"/>
<evidence type="ECO:0000259" key="1">
    <source>
        <dbReference type="Pfam" id="PF13280"/>
    </source>
</evidence>
<evidence type="ECO:0000259" key="3">
    <source>
        <dbReference type="Pfam" id="PF25583"/>
    </source>
</evidence>
<dbReference type="Pfam" id="PF25583">
    <property type="entry name" value="WCX"/>
    <property type="match status" value="1"/>
</dbReference>
<protein>
    <submittedName>
        <fullName evidence="4">WYL domain-containing protein</fullName>
    </submittedName>
</protein>
<dbReference type="InterPro" id="IPR051534">
    <property type="entry name" value="CBASS_pafABC_assoc_protein"/>
</dbReference>
<dbReference type="Proteomes" id="UP001440599">
    <property type="component" value="Unassembled WGS sequence"/>
</dbReference>
<dbReference type="PANTHER" id="PTHR34580:SF1">
    <property type="entry name" value="PROTEIN PAFC"/>
    <property type="match status" value="1"/>
</dbReference>
<evidence type="ECO:0000313" key="5">
    <source>
        <dbReference type="Proteomes" id="UP001440599"/>
    </source>
</evidence>
<dbReference type="Pfam" id="PF13280">
    <property type="entry name" value="WYL"/>
    <property type="match status" value="1"/>
</dbReference>
<accession>A0ABV1EPB7</accession>
<dbReference type="InterPro" id="IPR026881">
    <property type="entry name" value="WYL_dom"/>
</dbReference>
<dbReference type="SUPFAM" id="SSF46785">
    <property type="entry name" value="Winged helix' DNA-binding domain"/>
    <property type="match status" value="1"/>
</dbReference>